<dbReference type="InterPro" id="IPR003660">
    <property type="entry name" value="HAMP_dom"/>
</dbReference>
<keyword evidence="15" id="KW-0175">Coiled coil</keyword>
<dbReference type="PIRSF" id="PIRSF003167">
    <property type="entry name" value="STHK_NarX/NarQ"/>
    <property type="match status" value="1"/>
</dbReference>
<dbReference type="AlphaFoldDB" id="A0A0E1W712"/>
<accession>A0A0E1W712</accession>
<proteinExistence type="predicted"/>
<evidence type="ECO:0000256" key="9">
    <source>
        <dbReference type="ARBA" id="ARBA00022777"/>
    </source>
</evidence>
<dbReference type="InterPro" id="IPR036890">
    <property type="entry name" value="HATPase_C_sf"/>
</dbReference>
<dbReference type="GO" id="GO:0000155">
    <property type="term" value="F:phosphorelay sensor kinase activity"/>
    <property type="evidence" value="ECO:0007669"/>
    <property type="project" value="UniProtKB-UniRule"/>
</dbReference>
<keyword evidence="4 14" id="KW-0997">Cell inner membrane</keyword>
<evidence type="ECO:0000256" key="14">
    <source>
        <dbReference type="PIRNR" id="PIRNR003167"/>
    </source>
</evidence>
<reference evidence="18" key="1">
    <citation type="submission" date="2009-05" db="EMBL/GenBank/DDBJ databases">
        <authorList>
            <person name="Harkins D.M."/>
            <person name="DeShazer D."/>
            <person name="Woods D.E."/>
            <person name="Brinkac L.M."/>
            <person name="Brown K.A."/>
            <person name="Hung G.C."/>
            <person name="Tuanyok A."/>
            <person name="Zhang B."/>
            <person name="Nierman W.C."/>
        </authorList>
    </citation>
    <scope>NUCLEOTIDE SEQUENCE [LARGE SCALE GENOMIC DNA]</scope>
    <source>
        <strain evidence="18">1710a</strain>
    </source>
</reference>
<dbReference type="InterPro" id="IPR016380">
    <property type="entry name" value="Sig_transdc_His_kin_NarX/NarQ"/>
</dbReference>
<dbReference type="GO" id="GO:0005886">
    <property type="term" value="C:plasma membrane"/>
    <property type="evidence" value="ECO:0007669"/>
    <property type="project" value="UniProtKB-SubCell"/>
</dbReference>
<gene>
    <name evidence="18" type="primary">narX</name>
    <name evidence="18" type="ORF">BURPS1710A_3186</name>
</gene>
<name>A0A0E1W712_BURPE</name>
<evidence type="ECO:0000259" key="17">
    <source>
        <dbReference type="PROSITE" id="PS50885"/>
    </source>
</evidence>
<evidence type="ECO:0000256" key="2">
    <source>
        <dbReference type="ARBA" id="ARBA00004429"/>
    </source>
</evidence>
<organism evidence="18">
    <name type="scientific">Burkholderia pseudomallei 1710a</name>
    <dbReference type="NCBI Taxonomy" id="320371"/>
    <lineage>
        <taxon>Bacteria</taxon>
        <taxon>Pseudomonadati</taxon>
        <taxon>Pseudomonadota</taxon>
        <taxon>Betaproteobacteria</taxon>
        <taxon>Burkholderiales</taxon>
        <taxon>Burkholderiaceae</taxon>
        <taxon>Burkholderia</taxon>
        <taxon>pseudomallei group</taxon>
    </lineage>
</organism>
<evidence type="ECO:0000256" key="4">
    <source>
        <dbReference type="ARBA" id="ARBA00022519"/>
    </source>
</evidence>
<dbReference type="Gene3D" id="1.20.120.960">
    <property type="entry name" value="Histidine kinase NarX, sensor domain"/>
    <property type="match status" value="1"/>
</dbReference>
<dbReference type="CDD" id="cd16917">
    <property type="entry name" value="HATPase_UhpB-NarQ-NarX-like"/>
    <property type="match status" value="1"/>
</dbReference>
<dbReference type="RefSeq" id="WP_004527379.1">
    <property type="nucleotide sequence ID" value="NZ_CM000832.1"/>
</dbReference>
<dbReference type="EC" id="2.7.13.3" evidence="14"/>
<evidence type="ECO:0000313" key="18">
    <source>
        <dbReference type="EMBL" id="EET08204.1"/>
    </source>
</evidence>
<evidence type="ECO:0000256" key="11">
    <source>
        <dbReference type="ARBA" id="ARBA00022989"/>
    </source>
</evidence>
<keyword evidence="6 14" id="KW-0808">Transferase</keyword>
<dbReference type="InterPro" id="IPR029095">
    <property type="entry name" value="NarX-like_N"/>
</dbReference>
<dbReference type="SMART" id="SM00304">
    <property type="entry name" value="HAMP"/>
    <property type="match status" value="1"/>
</dbReference>
<dbReference type="Pfam" id="PF13675">
    <property type="entry name" value="PilJ"/>
    <property type="match status" value="1"/>
</dbReference>
<keyword evidence="7 16" id="KW-0812">Transmembrane</keyword>
<dbReference type="InterPro" id="IPR003594">
    <property type="entry name" value="HATPase_dom"/>
</dbReference>
<keyword evidence="11 16" id="KW-1133">Transmembrane helix</keyword>
<keyword evidence="10 14" id="KW-0067">ATP-binding</keyword>
<feature type="coiled-coil region" evidence="15">
    <location>
        <begin position="243"/>
        <end position="270"/>
    </location>
</feature>
<evidence type="ECO:0000256" key="15">
    <source>
        <dbReference type="SAM" id="Coils"/>
    </source>
</evidence>
<sequence>MAPALPDSPAPWRHRLSTRIVALSAIAWALVLAMVGGTLWLSWQLEGAGAAINDAGSLRMRATRTYVELSGVGTEPRRQLAVELDAIDGTLARLRRGDPSRPLFLPNTTVIQHQLDIVTDRWNAVLRPLAAGALTNAPRADAAAAYLVALPGFVDEADLLVREIESDNARKTTWLRLSQIGLGLLACSGTVAVIYLLFLWIILPVMQLRDGLKRMAAREFAVRLPVQTRDEFGDLAHGFNRMASELQEVYAGLEERVQQKTAQLAAQNRELSALYEITAFLNRPQAVDEMCAGFLSRAIAQFDADAGSIRVTDPTGEKLHLVIAEGLSTELTELERCMPVDDCFCGTVTRADTAVLHDLRGSAARAPTPCSREGFAAVAVFKVMTQDAVLGSFSLHYRDPSRLPDAERRVLETLGRHLGIALDHVRLSASARQLAVAEERNLVAQGLHDSIAQSLNFVNLQTQMLGDAIAHDNLADAREIVPMLKHGVEQGYADVRELLLNFRTRLTQGELKAAIEETIARFEKQTRIACALNYRETGGAPLPPDEQLQVLFILQEALSNVRKHAHARHVAVDVENGAAFRLSVADDGCGYDPAALAARADTHVGLTIMRERAARLRATLTLTGAPQRGARVELVLPADARQAA</sequence>
<evidence type="ECO:0000256" key="8">
    <source>
        <dbReference type="ARBA" id="ARBA00022741"/>
    </source>
</evidence>
<evidence type="ECO:0000256" key="12">
    <source>
        <dbReference type="ARBA" id="ARBA00023012"/>
    </source>
</evidence>
<dbReference type="Pfam" id="PF00672">
    <property type="entry name" value="HAMP"/>
    <property type="match status" value="1"/>
</dbReference>
<dbReference type="Pfam" id="PF13185">
    <property type="entry name" value="GAF_2"/>
    <property type="match status" value="1"/>
</dbReference>
<feature type="transmembrane region" description="Helical" evidence="16">
    <location>
        <begin position="20"/>
        <end position="41"/>
    </location>
</feature>
<evidence type="ECO:0000256" key="5">
    <source>
        <dbReference type="ARBA" id="ARBA00022553"/>
    </source>
</evidence>
<dbReference type="Proteomes" id="UP000001812">
    <property type="component" value="Chromosome I"/>
</dbReference>
<dbReference type="PANTHER" id="PTHR24421">
    <property type="entry name" value="NITRATE/NITRITE SENSOR PROTEIN NARX-RELATED"/>
    <property type="match status" value="1"/>
</dbReference>
<dbReference type="Gene3D" id="3.30.450.40">
    <property type="match status" value="1"/>
</dbReference>
<comment type="catalytic activity">
    <reaction evidence="1 14">
        <text>ATP + protein L-histidine = ADP + protein N-phospho-L-histidine.</text>
        <dbReference type="EC" id="2.7.13.3"/>
    </reaction>
</comment>
<dbReference type="InterPro" id="IPR003018">
    <property type="entry name" value="GAF"/>
</dbReference>
<dbReference type="SUPFAM" id="SSF55781">
    <property type="entry name" value="GAF domain-like"/>
    <property type="match status" value="1"/>
</dbReference>
<comment type="subcellular location">
    <subcellularLocation>
        <location evidence="2">Cell inner membrane</location>
        <topology evidence="2">Multi-pass membrane protein</topology>
    </subcellularLocation>
</comment>
<dbReference type="PANTHER" id="PTHR24421:SF10">
    <property type="entry name" value="NITRATE_NITRITE SENSOR PROTEIN NARQ"/>
    <property type="match status" value="1"/>
</dbReference>
<keyword evidence="12 14" id="KW-0902">Two-component regulatory system</keyword>
<evidence type="ECO:0000256" key="3">
    <source>
        <dbReference type="ARBA" id="ARBA00022475"/>
    </source>
</evidence>
<evidence type="ECO:0000256" key="6">
    <source>
        <dbReference type="ARBA" id="ARBA00022679"/>
    </source>
</evidence>
<dbReference type="GeneID" id="93060872"/>
<keyword evidence="9 14" id="KW-0418">Kinase</keyword>
<dbReference type="InterPro" id="IPR042295">
    <property type="entry name" value="NarX-like_N_sf"/>
</dbReference>
<feature type="transmembrane region" description="Helical" evidence="16">
    <location>
        <begin position="180"/>
        <end position="203"/>
    </location>
</feature>
<dbReference type="EMBL" id="CM000832">
    <property type="protein sequence ID" value="EET08204.1"/>
    <property type="molecule type" value="Genomic_DNA"/>
</dbReference>
<dbReference type="HOGENOM" id="CLU_000445_20_10_4"/>
<dbReference type="SUPFAM" id="SSF55874">
    <property type="entry name" value="ATPase domain of HSP90 chaperone/DNA topoisomerase II/histidine kinase"/>
    <property type="match status" value="1"/>
</dbReference>
<evidence type="ECO:0000256" key="13">
    <source>
        <dbReference type="ARBA" id="ARBA00023136"/>
    </source>
</evidence>
<keyword evidence="13 14" id="KW-0472">Membrane</keyword>
<dbReference type="PROSITE" id="PS50885">
    <property type="entry name" value="HAMP"/>
    <property type="match status" value="1"/>
</dbReference>
<feature type="domain" description="HAMP" evidence="17">
    <location>
        <begin position="199"/>
        <end position="251"/>
    </location>
</feature>
<dbReference type="InterPro" id="IPR011712">
    <property type="entry name" value="Sig_transdc_His_kin_sub3_dim/P"/>
</dbReference>
<evidence type="ECO:0000256" key="10">
    <source>
        <dbReference type="ARBA" id="ARBA00022840"/>
    </source>
</evidence>
<evidence type="ECO:0000256" key="1">
    <source>
        <dbReference type="ARBA" id="ARBA00000085"/>
    </source>
</evidence>
<protein>
    <recommendedName>
        <fullName evidence="14">Sensor protein</fullName>
        <ecNumber evidence="14">2.7.13.3</ecNumber>
    </recommendedName>
</protein>
<dbReference type="Gene3D" id="1.20.5.1930">
    <property type="match status" value="1"/>
</dbReference>
<dbReference type="Pfam" id="PF02518">
    <property type="entry name" value="HATPase_c"/>
    <property type="match status" value="1"/>
</dbReference>
<keyword evidence="3 14" id="KW-1003">Cell membrane</keyword>
<keyword evidence="8 14" id="KW-0547">Nucleotide-binding</keyword>
<dbReference type="SMART" id="SM00387">
    <property type="entry name" value="HATPase_c"/>
    <property type="match status" value="1"/>
</dbReference>
<keyword evidence="5" id="KW-0597">Phosphoprotein</keyword>
<dbReference type="Gene3D" id="1.10.8.500">
    <property type="entry name" value="HAMP domain in histidine kinase"/>
    <property type="match status" value="1"/>
</dbReference>
<dbReference type="InterPro" id="IPR029016">
    <property type="entry name" value="GAF-like_dom_sf"/>
</dbReference>
<evidence type="ECO:0000256" key="16">
    <source>
        <dbReference type="SAM" id="Phobius"/>
    </source>
</evidence>
<dbReference type="Pfam" id="PF07730">
    <property type="entry name" value="HisKA_3"/>
    <property type="match status" value="1"/>
</dbReference>
<dbReference type="SUPFAM" id="SSF158472">
    <property type="entry name" value="HAMP domain-like"/>
    <property type="match status" value="1"/>
</dbReference>
<dbReference type="GO" id="GO:0005524">
    <property type="term" value="F:ATP binding"/>
    <property type="evidence" value="ECO:0007669"/>
    <property type="project" value="UniProtKB-UniRule"/>
</dbReference>
<dbReference type="InterPro" id="IPR050482">
    <property type="entry name" value="Sensor_HK_TwoCompSys"/>
</dbReference>
<dbReference type="CDD" id="cd06225">
    <property type="entry name" value="HAMP"/>
    <property type="match status" value="1"/>
</dbReference>
<evidence type="ECO:0000256" key="7">
    <source>
        <dbReference type="ARBA" id="ARBA00022692"/>
    </source>
</evidence>
<dbReference type="Gene3D" id="3.30.565.10">
    <property type="entry name" value="Histidine kinase-like ATPase, C-terminal domain"/>
    <property type="match status" value="1"/>
</dbReference>
<dbReference type="GO" id="GO:0046983">
    <property type="term" value="F:protein dimerization activity"/>
    <property type="evidence" value="ECO:0007669"/>
    <property type="project" value="UniProtKB-UniRule"/>
</dbReference>